<reference evidence="8" key="1">
    <citation type="journal article" date="2020" name="bioRxiv">
        <title>Comparative genomics of Chlamydomonas.</title>
        <authorList>
            <person name="Craig R.J."/>
            <person name="Hasan A.R."/>
            <person name="Ness R.W."/>
            <person name="Keightley P.D."/>
        </authorList>
    </citation>
    <scope>NUCLEOTIDE SEQUENCE</scope>
    <source>
        <strain evidence="8">CCAP 11/70</strain>
    </source>
</reference>
<feature type="region of interest" description="Disordered" evidence="4">
    <location>
        <begin position="41"/>
        <end position="80"/>
    </location>
</feature>
<comment type="subcellular location">
    <subcellularLocation>
        <location evidence="1 3">Nucleus</location>
    </subcellularLocation>
</comment>
<feature type="region of interest" description="Disordered" evidence="4">
    <location>
        <begin position="221"/>
        <end position="240"/>
    </location>
</feature>
<dbReference type="SMART" id="SM00487">
    <property type="entry name" value="DEXDc"/>
    <property type="match status" value="1"/>
</dbReference>
<dbReference type="EMBL" id="JAEHOE010000002">
    <property type="protein sequence ID" value="KAG2501461.1"/>
    <property type="molecule type" value="Genomic_DNA"/>
</dbReference>
<keyword evidence="2 3" id="KW-0539">Nucleus</keyword>
<dbReference type="PANTHER" id="PTHR42927:SF1">
    <property type="entry name" value="HELICASE SUPERFAMILY 1 AND 2 DOMAIN-CONTAINING PROTEIN"/>
    <property type="match status" value="1"/>
</dbReference>
<dbReference type="Gene3D" id="1.20.930.10">
    <property type="entry name" value="Conserved domain common to transcription factors TFIIS, elongin A, CRSP70"/>
    <property type="match status" value="1"/>
</dbReference>
<dbReference type="PROSITE" id="PS51192">
    <property type="entry name" value="HELICASE_ATP_BIND_1"/>
    <property type="match status" value="1"/>
</dbReference>
<dbReference type="PROSITE" id="PS51321">
    <property type="entry name" value="TFIIS_CENTRAL"/>
    <property type="match status" value="1"/>
</dbReference>
<dbReference type="InterPro" id="IPR003617">
    <property type="entry name" value="TFIIS/CRSP70_N_sub"/>
</dbReference>
<dbReference type="PANTHER" id="PTHR42927">
    <property type="entry name" value="HELICASE SUPERFAMILY 1 AND 2 DOMAIN-CONTAINING PROTEIN"/>
    <property type="match status" value="1"/>
</dbReference>
<evidence type="ECO:0000313" key="8">
    <source>
        <dbReference type="EMBL" id="KAG2501461.1"/>
    </source>
</evidence>
<feature type="compositionally biased region" description="Gly residues" evidence="4">
    <location>
        <begin position="859"/>
        <end position="875"/>
    </location>
</feature>
<feature type="compositionally biased region" description="Basic and acidic residues" evidence="4">
    <location>
        <begin position="657"/>
        <end position="669"/>
    </location>
</feature>
<evidence type="ECO:0000256" key="3">
    <source>
        <dbReference type="PROSITE-ProRule" id="PRU00649"/>
    </source>
</evidence>
<dbReference type="CDD" id="cd00183">
    <property type="entry name" value="TFIIS_I"/>
    <property type="match status" value="1"/>
</dbReference>
<organism evidence="8 9">
    <name type="scientific">Edaphochlamys debaryana</name>
    <dbReference type="NCBI Taxonomy" id="47281"/>
    <lineage>
        <taxon>Eukaryota</taxon>
        <taxon>Viridiplantae</taxon>
        <taxon>Chlorophyta</taxon>
        <taxon>core chlorophytes</taxon>
        <taxon>Chlorophyceae</taxon>
        <taxon>CS clade</taxon>
        <taxon>Chlamydomonadales</taxon>
        <taxon>Chlamydomonadales incertae sedis</taxon>
        <taxon>Edaphochlamys</taxon>
    </lineage>
</organism>
<feature type="compositionally biased region" description="Gly residues" evidence="4">
    <location>
        <begin position="746"/>
        <end position="759"/>
    </location>
</feature>
<dbReference type="Pfam" id="PF08711">
    <property type="entry name" value="Med26"/>
    <property type="match status" value="1"/>
</dbReference>
<evidence type="ECO:0000256" key="1">
    <source>
        <dbReference type="ARBA" id="ARBA00004123"/>
    </source>
</evidence>
<gene>
    <name evidence="8" type="ORF">HYH03_001241</name>
</gene>
<dbReference type="SUPFAM" id="SSF52540">
    <property type="entry name" value="P-loop containing nucleoside triphosphate hydrolases"/>
    <property type="match status" value="1"/>
</dbReference>
<dbReference type="OrthoDB" id="2419400at2759"/>
<protein>
    <recommendedName>
        <fullName evidence="10">TFIIS N-terminal domain-containing protein</fullName>
    </recommendedName>
</protein>
<dbReference type="Gene3D" id="3.40.50.300">
    <property type="entry name" value="P-loop containing nucleotide triphosphate hydrolases"/>
    <property type="match status" value="2"/>
</dbReference>
<feature type="compositionally biased region" description="Gly residues" evidence="4">
    <location>
        <begin position="678"/>
        <end position="691"/>
    </location>
</feature>
<feature type="compositionally biased region" description="Gly residues" evidence="4">
    <location>
        <begin position="700"/>
        <end position="714"/>
    </location>
</feature>
<feature type="compositionally biased region" description="Low complexity" evidence="4">
    <location>
        <begin position="844"/>
        <end position="858"/>
    </location>
</feature>
<dbReference type="GO" id="GO:0005524">
    <property type="term" value="F:ATP binding"/>
    <property type="evidence" value="ECO:0007669"/>
    <property type="project" value="InterPro"/>
</dbReference>
<feature type="compositionally biased region" description="Gly residues" evidence="4">
    <location>
        <begin position="1356"/>
        <end position="1365"/>
    </location>
</feature>
<dbReference type="InterPro" id="IPR006935">
    <property type="entry name" value="Helicase/UvrB_N"/>
</dbReference>
<evidence type="ECO:0000256" key="4">
    <source>
        <dbReference type="SAM" id="MobiDB-lite"/>
    </source>
</evidence>
<feature type="domain" description="Helicase ATP-binding" evidence="5">
    <location>
        <begin position="99"/>
        <end position="386"/>
    </location>
</feature>
<dbReference type="SUPFAM" id="SSF47676">
    <property type="entry name" value="Conserved domain common to transcription factors TFIIS, elongin A, CRSP70"/>
    <property type="match status" value="1"/>
</dbReference>
<dbReference type="InterPro" id="IPR014001">
    <property type="entry name" value="Helicase_ATP-bd"/>
</dbReference>
<sequence>MEQAAAEGGAGTAPGQGEQAHQATALRRRAEALATRVLRRGLAEMARRARRQRASRGSTGEGEEGEEEEGEGSGGEYAMQPRPHQVDAVASLLVAVHGDTAAPDPTNYLVQHSAGSGKSATLAALATALAIGGSSWAYDGTDGGWAHGEPTADGGCDGWSDATGNRFYPVLVLVDRTQLDEQLGAAVDAFWAGNGCPPADLTRAASTAQLRSFLASAASAAASPAGPRAPRRLTSAAAAATAAPTPRVVLATVQKLTALWRSGAGASGKGRGGGGGGGGRGGPGGGGAAGGGGGGVEPLGGGQARIAIIADEAHRHHGHGTTDQIHQILAGAFSGSRQGGGGGRPGQGRVQALRQPRHLTYVGFTATPSPKALQLFGVSTPVPADEDHDPPDLADREQAAVDADDEPAMLYAPFHSYSMRCAVHDGFVLDVLRSYTAVTPRLRIAGLRNGSAENGSGPHDNKAEGNGAGAVATVGEAVNGTVGPTNGRVGAGGDGGCEEGEAAAGEAAAGGGLAEEALVEAAYNSRDVVEIKAAYIASRFGELWARASAAGFSQLRGMVVTRSRQHVAWYCTALRRAVAQEPALARLAEEAARADPSDAAASSRGPFVYGAFSGSVPMPEDEAEAVQAELGAAGWAGAGAGAAAAAAGRRRQARLRSGRDGGGDDEGRGEPSGSGSDADGGGRAGGGGGGRWPKRRRVGAKGGGGKGKAKGGGWDAALAHLESPAGPKGKAGAEDQEEEEEEQGVGADGGSSSGSGGDDGAGESELSSESEGGSDSGSEWSAEEASLPSDDEESGDEDGGEESTDAEASAGKGQCDGLSGSSDGDGDGEGSGGRPPRKRRRGLSAGPSASDGKGPASAAGGGEGGEAGGGGGGSSLFGSESRGGEASLQRASGRRRSASGRAAVRRQASRLSVGSKGGPGRAQAGPCGAAMTVDECMEDEEPPAAAAAAAGKRIPRAASCTALQKGACKDGTRAGSDCTAHKRDGTAVEFVQISESDLNGRGSDPAAARLLVVCSKYETGYDDPRLGAMFVDRPLSGARAVQVLGRLNRPAPRLRKASPLLAVVDFANGVGALREAFEDFYDITTLTTGKAARRLTLERQLERALSRVLDVLQPAATAAAAAAAAAGPTAAAAPTADLGRMGVRQLAALVSSSWVPAEARRALESDLASYVAAAAAARAEAAEMPLPFAKALLAQITADREARERHLSAATAAAAAAAAAEGGGGGGVTPALPEVSVAGCELEETFAGPIYLGPPPPTAAAAAAAPAVPAAAAAFKSAAAPSAAGGPAPGPEGAQAGPGSVSVAGAPGAGLVGSFAAAAPAAAAPPRPAMLIRRLGGGPAASGAAAAAARGRRATGAGGGRGAPSGGTRHSRQAAAAAMERQVRRNRPLAEVIAAANAALDAAAERRLAAGFREAAARLSAINAAAAVAASPASAAASGAAGNDPAPPPPQDVYEVLCLLRRLSLWPVSVEQLRATAVGREVAALRKHPCAQVAALARSLVAKWKVVASKAAAPPAPSPAPGSGASPAPPGSSGPSSAPANGNNAASVSGSTSAVDEKLRSKARSMLADSLRAHVAAAAKDQGRQPTPSEADAARLELAARGVEEAVYDMYGKADDGGASYKARTRMLAGALRHGDGVAGRLLAGDRAPRELAEADSMALAPASLRAQAEERERKRRQDMEAWEKLAGQGGGAATHKNTAALCPSCGGRGATVHTVLSGGTYAQERVQVQKFVCDHCGSIWRND</sequence>
<feature type="region of interest" description="Disordered" evidence="4">
    <location>
        <begin position="1512"/>
        <end position="1560"/>
    </location>
</feature>
<keyword evidence="9" id="KW-1185">Reference proteome</keyword>
<feature type="compositionally biased region" description="Low complexity" evidence="4">
    <location>
        <begin position="15"/>
        <end position="25"/>
    </location>
</feature>
<feature type="compositionally biased region" description="Low complexity" evidence="4">
    <location>
        <begin position="769"/>
        <end position="786"/>
    </location>
</feature>
<dbReference type="Pfam" id="PF07500">
    <property type="entry name" value="TFIIS_M"/>
    <property type="match status" value="1"/>
</dbReference>
<comment type="caution">
    <text evidence="8">The sequence shown here is derived from an EMBL/GenBank/DDBJ whole genome shotgun (WGS) entry which is preliminary data.</text>
</comment>
<feature type="region of interest" description="Disordered" evidence="4">
    <location>
        <begin position="479"/>
        <end position="498"/>
    </location>
</feature>
<evidence type="ECO:0000259" key="7">
    <source>
        <dbReference type="PROSITE" id="PS51321"/>
    </source>
</evidence>
<dbReference type="SMART" id="SM00509">
    <property type="entry name" value="TFS2N"/>
    <property type="match status" value="1"/>
</dbReference>
<feature type="region of interest" description="Disordered" evidence="4">
    <location>
        <begin position="1280"/>
        <end position="1299"/>
    </location>
</feature>
<dbReference type="GO" id="GO:0016787">
    <property type="term" value="F:hydrolase activity"/>
    <property type="evidence" value="ECO:0007669"/>
    <property type="project" value="InterPro"/>
</dbReference>
<dbReference type="Pfam" id="PF04851">
    <property type="entry name" value="ResIII"/>
    <property type="match status" value="1"/>
</dbReference>
<feature type="region of interest" description="Disordered" evidence="4">
    <location>
        <begin position="1"/>
        <end position="28"/>
    </location>
</feature>
<feature type="region of interest" description="Disordered" evidence="4">
    <location>
        <begin position="647"/>
        <end position="927"/>
    </location>
</feature>
<dbReference type="Proteomes" id="UP000612055">
    <property type="component" value="Unassembled WGS sequence"/>
</dbReference>
<dbReference type="GO" id="GO:0003677">
    <property type="term" value="F:DNA binding"/>
    <property type="evidence" value="ECO:0007669"/>
    <property type="project" value="InterPro"/>
</dbReference>
<dbReference type="InterPro" id="IPR035441">
    <property type="entry name" value="TFIIS/LEDGF_dom_sf"/>
</dbReference>
<feature type="compositionally biased region" description="Acidic residues" evidence="4">
    <location>
        <begin position="734"/>
        <end position="743"/>
    </location>
</feature>
<evidence type="ECO:0000259" key="5">
    <source>
        <dbReference type="PROSITE" id="PS51192"/>
    </source>
</evidence>
<evidence type="ECO:0008006" key="10">
    <source>
        <dbReference type="Google" id="ProtNLM"/>
    </source>
</evidence>
<evidence type="ECO:0000313" key="9">
    <source>
        <dbReference type="Proteomes" id="UP000612055"/>
    </source>
</evidence>
<feature type="domain" description="TFIIS N-terminal" evidence="6">
    <location>
        <begin position="1433"/>
        <end position="1511"/>
    </location>
</feature>
<feature type="compositionally biased region" description="Basic residues" evidence="4">
    <location>
        <begin position="892"/>
        <end position="908"/>
    </location>
</feature>
<feature type="compositionally biased region" description="Acidic residues" evidence="4">
    <location>
        <begin position="61"/>
        <end position="71"/>
    </location>
</feature>
<feature type="compositionally biased region" description="Acidic residues" evidence="4">
    <location>
        <begin position="789"/>
        <end position="805"/>
    </location>
</feature>
<dbReference type="GO" id="GO:0006351">
    <property type="term" value="P:DNA-templated transcription"/>
    <property type="evidence" value="ECO:0007669"/>
    <property type="project" value="InterPro"/>
</dbReference>
<dbReference type="InterPro" id="IPR017923">
    <property type="entry name" value="TFIIS_N"/>
</dbReference>
<dbReference type="InterPro" id="IPR027417">
    <property type="entry name" value="P-loop_NTPase"/>
</dbReference>
<accession>A0A836C5Q4</accession>
<proteinExistence type="predicted"/>
<feature type="region of interest" description="Disordered" evidence="4">
    <location>
        <begin position="263"/>
        <end position="298"/>
    </location>
</feature>
<evidence type="ECO:0000259" key="6">
    <source>
        <dbReference type="PROSITE" id="PS51319"/>
    </source>
</evidence>
<name>A0A836C5Q4_9CHLO</name>
<feature type="domain" description="TFIIS central" evidence="7">
    <location>
        <begin position="1559"/>
        <end position="1688"/>
    </location>
</feature>
<dbReference type="PROSITE" id="PS51319">
    <property type="entry name" value="TFIIS_N"/>
    <property type="match status" value="1"/>
</dbReference>
<evidence type="ECO:0000256" key="2">
    <source>
        <dbReference type="ARBA" id="ARBA00023242"/>
    </source>
</evidence>
<feature type="compositionally biased region" description="Gly residues" evidence="4">
    <location>
        <begin position="265"/>
        <end position="298"/>
    </location>
</feature>
<dbReference type="InterPro" id="IPR036575">
    <property type="entry name" value="TFIIS_cen_dom_sf"/>
</dbReference>
<feature type="compositionally biased region" description="Low complexity" evidence="4">
    <location>
        <begin position="876"/>
        <end position="891"/>
    </location>
</feature>
<dbReference type="InterPro" id="IPR003618">
    <property type="entry name" value="TFIIS_cen_dom"/>
</dbReference>
<dbReference type="Gene3D" id="1.10.472.30">
    <property type="entry name" value="Transcription elongation factor S-II, central domain"/>
    <property type="match status" value="1"/>
</dbReference>
<feature type="compositionally biased region" description="Low complexity" evidence="4">
    <location>
        <begin position="1533"/>
        <end position="1554"/>
    </location>
</feature>
<feature type="region of interest" description="Disordered" evidence="4">
    <location>
        <begin position="1343"/>
        <end position="1376"/>
    </location>
</feature>
<dbReference type="SUPFAM" id="SSF46942">
    <property type="entry name" value="Elongation factor TFIIS domain 2"/>
    <property type="match status" value="1"/>
</dbReference>
<dbReference type="GO" id="GO:0005634">
    <property type="term" value="C:nucleus"/>
    <property type="evidence" value="ECO:0007669"/>
    <property type="project" value="UniProtKB-SubCell"/>
</dbReference>